<dbReference type="AlphaFoldDB" id="A0A0B0PFC7"/>
<evidence type="ECO:0000313" key="2">
    <source>
        <dbReference type="Proteomes" id="UP000032142"/>
    </source>
</evidence>
<dbReference type="GO" id="GO:0008233">
    <property type="term" value="F:peptidase activity"/>
    <property type="evidence" value="ECO:0007669"/>
    <property type="project" value="UniProtKB-KW"/>
</dbReference>
<dbReference type="GO" id="GO:0006508">
    <property type="term" value="P:proteolysis"/>
    <property type="evidence" value="ECO:0007669"/>
    <property type="project" value="UniProtKB-KW"/>
</dbReference>
<proteinExistence type="predicted"/>
<keyword evidence="1" id="KW-0645">Protease</keyword>
<keyword evidence="1" id="KW-0378">Hydrolase</keyword>
<gene>
    <name evidence="1" type="ORF">F383_03432</name>
</gene>
<evidence type="ECO:0000313" key="1">
    <source>
        <dbReference type="EMBL" id="KHG25143.1"/>
    </source>
</evidence>
<organism evidence="1 2">
    <name type="scientific">Gossypium arboreum</name>
    <name type="common">Tree cotton</name>
    <name type="synonym">Gossypium nanking</name>
    <dbReference type="NCBI Taxonomy" id="29729"/>
    <lineage>
        <taxon>Eukaryota</taxon>
        <taxon>Viridiplantae</taxon>
        <taxon>Streptophyta</taxon>
        <taxon>Embryophyta</taxon>
        <taxon>Tracheophyta</taxon>
        <taxon>Spermatophyta</taxon>
        <taxon>Magnoliopsida</taxon>
        <taxon>eudicotyledons</taxon>
        <taxon>Gunneridae</taxon>
        <taxon>Pentapetalae</taxon>
        <taxon>rosids</taxon>
        <taxon>malvids</taxon>
        <taxon>Malvales</taxon>
        <taxon>Malvaceae</taxon>
        <taxon>Malvoideae</taxon>
        <taxon>Gossypium</taxon>
    </lineage>
</organism>
<sequence length="67" mass="7717">MHLYVLIYKKILWGNSVPNSTAASFINLRSNLSLELVFVVFESTRESVHRPIIYHPNLTLLFILADT</sequence>
<keyword evidence="2" id="KW-1185">Reference proteome</keyword>
<reference evidence="2" key="1">
    <citation type="submission" date="2014-09" db="EMBL/GenBank/DDBJ databases">
        <authorList>
            <person name="Mudge J."/>
            <person name="Ramaraj T."/>
            <person name="Lindquist I.E."/>
            <person name="Bharti A.K."/>
            <person name="Sundararajan A."/>
            <person name="Cameron C.T."/>
            <person name="Woodward J.E."/>
            <person name="May G.D."/>
            <person name="Brubaker C."/>
            <person name="Broadhvest J."/>
            <person name="Wilkins T.A."/>
        </authorList>
    </citation>
    <scope>NUCLEOTIDE SEQUENCE</scope>
    <source>
        <strain evidence="2">cv. AKA8401</strain>
    </source>
</reference>
<dbReference type="EMBL" id="KN431450">
    <property type="protein sequence ID" value="KHG25143.1"/>
    <property type="molecule type" value="Genomic_DNA"/>
</dbReference>
<accession>A0A0B0PFC7</accession>
<dbReference type="Proteomes" id="UP000032142">
    <property type="component" value="Unassembled WGS sequence"/>
</dbReference>
<name>A0A0B0PFC7_GOSAR</name>
<protein>
    <submittedName>
        <fullName evidence="1">Serine protease pic autotransporter</fullName>
    </submittedName>
</protein>